<organism evidence="6 7">
    <name type="scientific">Flavobacterium rhizosphaerae</name>
    <dbReference type="NCBI Taxonomy" id="3163298"/>
    <lineage>
        <taxon>Bacteria</taxon>
        <taxon>Pseudomonadati</taxon>
        <taxon>Bacteroidota</taxon>
        <taxon>Flavobacteriia</taxon>
        <taxon>Flavobacteriales</taxon>
        <taxon>Flavobacteriaceae</taxon>
        <taxon>Flavobacterium</taxon>
    </lineage>
</organism>
<dbReference type="InterPro" id="IPR003717">
    <property type="entry name" value="RecO"/>
</dbReference>
<comment type="function">
    <text evidence="4">Involved in DNA repair and RecF pathway recombination.</text>
</comment>
<comment type="similarity">
    <text evidence="4">Belongs to the RecO family.</text>
</comment>
<feature type="domain" description="DNA replication/recombination mediator RecO N-terminal" evidence="5">
    <location>
        <begin position="1"/>
        <end position="82"/>
    </location>
</feature>
<evidence type="ECO:0000313" key="6">
    <source>
        <dbReference type="EMBL" id="MFL9845445.1"/>
    </source>
</evidence>
<evidence type="ECO:0000256" key="4">
    <source>
        <dbReference type="HAMAP-Rule" id="MF_00201"/>
    </source>
</evidence>
<comment type="caution">
    <text evidence="6">The sequence shown here is derived from an EMBL/GenBank/DDBJ whole genome shotgun (WGS) entry which is preliminary data.</text>
</comment>
<dbReference type="SUPFAM" id="SSF50249">
    <property type="entry name" value="Nucleic acid-binding proteins"/>
    <property type="match status" value="1"/>
</dbReference>
<sequence length="237" mass="27813">MHVKTKAIVISATRYREKSLIVKCFTELYGLKSFYVRDAFSGKKNGQKNSYFQPLTLLTIVATNKNKDSLEYFKEIKIFHPYLSIDKNIVKTTIVLFLSEVFNYCIQEEEKNERLYNFIETSLIWLDSHDDAADFHLILLLEITKYLGFYPSIPVRESAFFEMSAGIFTDIETPTCLSASQTLLLRKLIFLKFNESKNSFHQKERHIILKILLDYYSIHLDGFRKPKSIEVLKEVFM</sequence>
<dbReference type="Pfam" id="PF02565">
    <property type="entry name" value="RecO_C"/>
    <property type="match status" value="1"/>
</dbReference>
<reference evidence="6 7" key="1">
    <citation type="submission" date="2024-06" db="EMBL/GenBank/DDBJ databases">
        <authorList>
            <person name="Kaempfer P."/>
            <person name="Viver T."/>
        </authorList>
    </citation>
    <scope>NUCLEOTIDE SEQUENCE [LARGE SCALE GENOMIC DNA]</scope>
    <source>
        <strain evidence="6 7">ST-119</strain>
    </source>
</reference>
<protein>
    <recommendedName>
        <fullName evidence="4">DNA repair protein RecO</fullName>
    </recommendedName>
    <alternativeName>
        <fullName evidence="4">Recombination protein O</fullName>
    </alternativeName>
</protein>
<dbReference type="SUPFAM" id="SSF57863">
    <property type="entry name" value="ArfGap/RecO-like zinc finger"/>
    <property type="match status" value="1"/>
</dbReference>
<dbReference type="Proteomes" id="UP001629156">
    <property type="component" value="Unassembled WGS sequence"/>
</dbReference>
<dbReference type="InterPro" id="IPR012340">
    <property type="entry name" value="NA-bd_OB-fold"/>
</dbReference>
<keyword evidence="2 4" id="KW-0233">DNA recombination</keyword>
<dbReference type="InterPro" id="IPR037278">
    <property type="entry name" value="ARFGAP/RecO"/>
</dbReference>
<evidence type="ECO:0000259" key="5">
    <source>
        <dbReference type="Pfam" id="PF11967"/>
    </source>
</evidence>
<accession>A0ABW8Z1R8</accession>
<dbReference type="Gene3D" id="2.40.50.140">
    <property type="entry name" value="Nucleic acid-binding proteins"/>
    <property type="match status" value="1"/>
</dbReference>
<dbReference type="NCBIfam" id="TIGR00613">
    <property type="entry name" value="reco"/>
    <property type="match status" value="1"/>
</dbReference>
<keyword evidence="7" id="KW-1185">Reference proteome</keyword>
<dbReference type="PANTHER" id="PTHR33991">
    <property type="entry name" value="DNA REPAIR PROTEIN RECO"/>
    <property type="match status" value="1"/>
</dbReference>
<proteinExistence type="inferred from homology"/>
<dbReference type="Pfam" id="PF11967">
    <property type="entry name" value="RecO_N"/>
    <property type="match status" value="1"/>
</dbReference>
<dbReference type="RefSeq" id="WP_408085724.1">
    <property type="nucleotide sequence ID" value="NZ_JBELPZ010000016.1"/>
</dbReference>
<gene>
    <name evidence="4 6" type="primary">recO</name>
    <name evidence="6" type="ORF">ABS766_13535</name>
</gene>
<dbReference type="PANTHER" id="PTHR33991:SF1">
    <property type="entry name" value="DNA REPAIR PROTEIN RECO"/>
    <property type="match status" value="1"/>
</dbReference>
<name>A0ABW8Z1R8_9FLAO</name>
<dbReference type="HAMAP" id="MF_00201">
    <property type="entry name" value="RecO"/>
    <property type="match status" value="1"/>
</dbReference>
<evidence type="ECO:0000256" key="1">
    <source>
        <dbReference type="ARBA" id="ARBA00022763"/>
    </source>
</evidence>
<keyword evidence="3 4" id="KW-0234">DNA repair</keyword>
<dbReference type="EMBL" id="JBELPZ010000016">
    <property type="protein sequence ID" value="MFL9845445.1"/>
    <property type="molecule type" value="Genomic_DNA"/>
</dbReference>
<dbReference type="InterPro" id="IPR022572">
    <property type="entry name" value="DNA_rep/recomb_RecO_N"/>
</dbReference>
<evidence type="ECO:0000256" key="3">
    <source>
        <dbReference type="ARBA" id="ARBA00023204"/>
    </source>
</evidence>
<evidence type="ECO:0000313" key="7">
    <source>
        <dbReference type="Proteomes" id="UP001629156"/>
    </source>
</evidence>
<keyword evidence="1 4" id="KW-0227">DNA damage</keyword>
<evidence type="ECO:0000256" key="2">
    <source>
        <dbReference type="ARBA" id="ARBA00023172"/>
    </source>
</evidence>